<keyword evidence="4 6" id="KW-1133">Transmembrane helix</keyword>
<evidence type="ECO:0000256" key="4">
    <source>
        <dbReference type="ARBA" id="ARBA00022989"/>
    </source>
</evidence>
<organism evidence="8 9">
    <name type="scientific">Sphingomonas yantingensis</name>
    <dbReference type="NCBI Taxonomy" id="1241761"/>
    <lineage>
        <taxon>Bacteria</taxon>
        <taxon>Pseudomonadati</taxon>
        <taxon>Pseudomonadota</taxon>
        <taxon>Alphaproteobacteria</taxon>
        <taxon>Sphingomonadales</taxon>
        <taxon>Sphingomonadaceae</taxon>
        <taxon>Sphingomonas</taxon>
    </lineage>
</organism>
<name>A0A7W9EIH6_9SPHN</name>
<dbReference type="InterPro" id="IPR020846">
    <property type="entry name" value="MFS_dom"/>
</dbReference>
<dbReference type="PANTHER" id="PTHR23505:SF79">
    <property type="entry name" value="PROTEIN SPINSTER"/>
    <property type="match status" value="1"/>
</dbReference>
<evidence type="ECO:0000256" key="2">
    <source>
        <dbReference type="ARBA" id="ARBA00022448"/>
    </source>
</evidence>
<keyword evidence="5 6" id="KW-0472">Membrane</keyword>
<accession>A0A7W9EIH6</accession>
<keyword evidence="9" id="KW-1185">Reference proteome</keyword>
<dbReference type="GO" id="GO:0016020">
    <property type="term" value="C:membrane"/>
    <property type="evidence" value="ECO:0007669"/>
    <property type="project" value="UniProtKB-SubCell"/>
</dbReference>
<feature type="transmembrane region" description="Helical" evidence="6">
    <location>
        <begin position="387"/>
        <end position="406"/>
    </location>
</feature>
<feature type="transmembrane region" description="Helical" evidence="6">
    <location>
        <begin position="350"/>
        <end position="375"/>
    </location>
</feature>
<dbReference type="PROSITE" id="PS50850">
    <property type="entry name" value="MFS"/>
    <property type="match status" value="1"/>
</dbReference>
<dbReference type="Pfam" id="PF07690">
    <property type="entry name" value="MFS_1"/>
    <property type="match status" value="1"/>
</dbReference>
<feature type="transmembrane region" description="Helical" evidence="6">
    <location>
        <begin position="84"/>
        <end position="108"/>
    </location>
</feature>
<evidence type="ECO:0000259" key="7">
    <source>
        <dbReference type="PROSITE" id="PS50850"/>
    </source>
</evidence>
<feature type="domain" description="Major facilitator superfamily (MFS) profile" evidence="7">
    <location>
        <begin position="18"/>
        <end position="412"/>
    </location>
</feature>
<proteinExistence type="predicted"/>
<evidence type="ECO:0000256" key="5">
    <source>
        <dbReference type="ARBA" id="ARBA00023136"/>
    </source>
</evidence>
<feature type="transmembrane region" description="Helical" evidence="6">
    <location>
        <begin position="171"/>
        <end position="192"/>
    </location>
</feature>
<dbReference type="GO" id="GO:0022857">
    <property type="term" value="F:transmembrane transporter activity"/>
    <property type="evidence" value="ECO:0007669"/>
    <property type="project" value="InterPro"/>
</dbReference>
<evidence type="ECO:0000256" key="3">
    <source>
        <dbReference type="ARBA" id="ARBA00022692"/>
    </source>
</evidence>
<feature type="transmembrane region" description="Helical" evidence="6">
    <location>
        <begin position="114"/>
        <end position="132"/>
    </location>
</feature>
<dbReference type="EMBL" id="JACIJJ010000003">
    <property type="protein sequence ID" value="MBB5699193.1"/>
    <property type="molecule type" value="Genomic_DNA"/>
</dbReference>
<dbReference type="InterPro" id="IPR011701">
    <property type="entry name" value="MFS"/>
</dbReference>
<protein>
    <submittedName>
        <fullName evidence="8">Putative MFS family arabinose efflux permease</fullName>
    </submittedName>
</protein>
<dbReference type="Proteomes" id="UP000557739">
    <property type="component" value="Unassembled WGS sequence"/>
</dbReference>
<dbReference type="Gene3D" id="1.20.1250.20">
    <property type="entry name" value="MFS general substrate transporter like domains"/>
    <property type="match status" value="1"/>
</dbReference>
<dbReference type="InterPro" id="IPR044770">
    <property type="entry name" value="MFS_spinster-like"/>
</dbReference>
<evidence type="ECO:0000256" key="1">
    <source>
        <dbReference type="ARBA" id="ARBA00004141"/>
    </source>
</evidence>
<keyword evidence="3 6" id="KW-0812">Transmembrane</keyword>
<feature type="transmembrane region" description="Helical" evidence="6">
    <location>
        <begin position="259"/>
        <end position="278"/>
    </location>
</feature>
<feature type="transmembrane region" description="Helical" evidence="6">
    <location>
        <begin position="224"/>
        <end position="247"/>
    </location>
</feature>
<reference evidence="8 9" key="1">
    <citation type="submission" date="2020-08" db="EMBL/GenBank/DDBJ databases">
        <title>Genomic Encyclopedia of Type Strains, Phase IV (KMG-IV): sequencing the most valuable type-strain genomes for metagenomic binning, comparative biology and taxonomic classification.</title>
        <authorList>
            <person name="Goeker M."/>
        </authorList>
    </citation>
    <scope>NUCLEOTIDE SEQUENCE [LARGE SCALE GENOMIC DNA]</scope>
    <source>
        <strain evidence="8 9">DSM 27244</strain>
    </source>
</reference>
<dbReference type="AlphaFoldDB" id="A0A7W9EIH6"/>
<evidence type="ECO:0000313" key="8">
    <source>
        <dbReference type="EMBL" id="MBB5699193.1"/>
    </source>
</evidence>
<feature type="transmembrane region" description="Helical" evidence="6">
    <location>
        <begin position="144"/>
        <end position="165"/>
    </location>
</feature>
<feature type="transmembrane region" description="Helical" evidence="6">
    <location>
        <begin position="316"/>
        <end position="338"/>
    </location>
</feature>
<dbReference type="SUPFAM" id="SSF103473">
    <property type="entry name" value="MFS general substrate transporter"/>
    <property type="match status" value="1"/>
</dbReference>
<evidence type="ECO:0000256" key="6">
    <source>
        <dbReference type="SAM" id="Phobius"/>
    </source>
</evidence>
<gene>
    <name evidence="8" type="ORF">FHR19_002548</name>
</gene>
<dbReference type="InterPro" id="IPR036259">
    <property type="entry name" value="MFS_trans_sf"/>
</dbReference>
<feature type="transmembrane region" description="Helical" evidence="6">
    <location>
        <begin position="53"/>
        <end position="72"/>
    </location>
</feature>
<comment type="caution">
    <text evidence="8">The sequence shown here is derived from an EMBL/GenBank/DDBJ whole genome shotgun (WGS) entry which is preliminary data.</text>
</comment>
<dbReference type="PANTHER" id="PTHR23505">
    <property type="entry name" value="SPINSTER"/>
    <property type="match status" value="1"/>
</dbReference>
<evidence type="ECO:0000313" key="9">
    <source>
        <dbReference type="Proteomes" id="UP000557739"/>
    </source>
</evidence>
<keyword evidence="2" id="KW-0813">Transport</keyword>
<sequence>MTEAGSPSPLAGRRAAGLLVVLFLVSAFAQIDRILPFILAEAIKAELGLSDTLIGLLTGLAFAFCYVLLSLPMARLSDRGSPRIVLVGCMLVWSAMTALGGAATGFVTLAATRLGVAIGEAGAVPSSHAIIARRIGPERRGFAIGIFSMGIPVGTMLGFGLGGWIAETSGWRTALTAAGGAGILIGIATYFATGATPPIPRPVEAASFRRESAGLVADPPFRALLVLAVCIGFAAPPFYAFAAPFLIRAHDFSTAQAGLVFGLSQGVLGAVGTVLGGRRFDRVARTPGSSLFRAPMLAFVVAGLALAGALVVGQPWLALVLMMPAMFAFAFTLPFAFGAAHRIAGPGREAIASSLAMIASGLIGPTLGPLLVGAASDAAAGMGAANGLAYGLMLVPLACAATVAAFRRADRALDPD</sequence>
<feature type="transmembrane region" description="Helical" evidence="6">
    <location>
        <begin position="290"/>
        <end position="310"/>
    </location>
</feature>
<comment type="subcellular location">
    <subcellularLocation>
        <location evidence="1">Membrane</location>
        <topology evidence="1">Multi-pass membrane protein</topology>
    </subcellularLocation>
</comment>